<sequence length="133" mass="14202">MGSLRLLLGLAAALAVASFGVVNMEPVAIAYYKGVLRLPLFYVLLAAFAAGFLLAWLGGLFDRIRFRHEARALRRQARTLETDLARAREQSGRLLAASNPPAEEPQTASSAPPLPAGQPARPVQEEGKDGPPA</sequence>
<proteinExistence type="predicted"/>
<feature type="domain" description="Lipopolysaccharide assembly protein A" evidence="7">
    <location>
        <begin position="23"/>
        <end position="84"/>
    </location>
</feature>
<evidence type="ECO:0000313" key="9">
    <source>
        <dbReference type="Proteomes" id="UP000752292"/>
    </source>
</evidence>
<gene>
    <name evidence="8" type="ORF">HY618_02560</name>
</gene>
<evidence type="ECO:0000256" key="6">
    <source>
        <dbReference type="SAM" id="Phobius"/>
    </source>
</evidence>
<feature type="region of interest" description="Disordered" evidence="5">
    <location>
        <begin position="91"/>
        <end position="133"/>
    </location>
</feature>
<dbReference type="AlphaFoldDB" id="A0A932ZVF9"/>
<protein>
    <submittedName>
        <fullName evidence="8">LapA family protein</fullName>
    </submittedName>
</protein>
<dbReference type="GO" id="GO:0005886">
    <property type="term" value="C:plasma membrane"/>
    <property type="evidence" value="ECO:0007669"/>
    <property type="project" value="InterPro"/>
</dbReference>
<organism evidence="8 9">
    <name type="scientific">Tectimicrobiota bacterium</name>
    <dbReference type="NCBI Taxonomy" id="2528274"/>
    <lineage>
        <taxon>Bacteria</taxon>
        <taxon>Pseudomonadati</taxon>
        <taxon>Nitrospinota/Tectimicrobiota group</taxon>
        <taxon>Candidatus Tectimicrobiota</taxon>
    </lineage>
</organism>
<keyword evidence="1" id="KW-1003">Cell membrane</keyword>
<evidence type="ECO:0000256" key="1">
    <source>
        <dbReference type="ARBA" id="ARBA00022475"/>
    </source>
</evidence>
<keyword evidence="4 6" id="KW-0472">Membrane</keyword>
<keyword evidence="3 6" id="KW-1133">Transmembrane helix</keyword>
<feature type="compositionally biased region" description="Basic and acidic residues" evidence="5">
    <location>
        <begin position="123"/>
        <end position="133"/>
    </location>
</feature>
<dbReference type="Pfam" id="PF06305">
    <property type="entry name" value="LapA_dom"/>
    <property type="match status" value="1"/>
</dbReference>
<comment type="caution">
    <text evidence="8">The sequence shown here is derived from an EMBL/GenBank/DDBJ whole genome shotgun (WGS) entry which is preliminary data.</text>
</comment>
<evidence type="ECO:0000259" key="7">
    <source>
        <dbReference type="Pfam" id="PF06305"/>
    </source>
</evidence>
<evidence type="ECO:0000256" key="3">
    <source>
        <dbReference type="ARBA" id="ARBA00022989"/>
    </source>
</evidence>
<keyword evidence="2 6" id="KW-0812">Transmembrane</keyword>
<evidence type="ECO:0000313" key="8">
    <source>
        <dbReference type="EMBL" id="MBI4251315.1"/>
    </source>
</evidence>
<name>A0A932ZVF9_UNCTE</name>
<evidence type="ECO:0000256" key="4">
    <source>
        <dbReference type="ARBA" id="ARBA00023136"/>
    </source>
</evidence>
<feature type="transmembrane region" description="Helical" evidence="6">
    <location>
        <begin position="40"/>
        <end position="61"/>
    </location>
</feature>
<dbReference type="EMBL" id="JACQRX010000114">
    <property type="protein sequence ID" value="MBI4251315.1"/>
    <property type="molecule type" value="Genomic_DNA"/>
</dbReference>
<dbReference type="InterPro" id="IPR010445">
    <property type="entry name" value="LapA_dom"/>
</dbReference>
<dbReference type="Proteomes" id="UP000752292">
    <property type="component" value="Unassembled WGS sequence"/>
</dbReference>
<evidence type="ECO:0000256" key="2">
    <source>
        <dbReference type="ARBA" id="ARBA00022692"/>
    </source>
</evidence>
<accession>A0A932ZVF9</accession>
<evidence type="ECO:0000256" key="5">
    <source>
        <dbReference type="SAM" id="MobiDB-lite"/>
    </source>
</evidence>
<reference evidence="8" key="1">
    <citation type="submission" date="2020-07" db="EMBL/GenBank/DDBJ databases">
        <title>Huge and variable diversity of episymbiotic CPR bacteria and DPANN archaea in groundwater ecosystems.</title>
        <authorList>
            <person name="He C.Y."/>
            <person name="Keren R."/>
            <person name="Whittaker M."/>
            <person name="Farag I.F."/>
            <person name="Doudna J."/>
            <person name="Cate J.H.D."/>
            <person name="Banfield J.F."/>
        </authorList>
    </citation>
    <scope>NUCLEOTIDE SEQUENCE</scope>
    <source>
        <strain evidence="8">NC_groundwater_1370_Ag_S-0.2um_69_93</strain>
    </source>
</reference>